<dbReference type="PANTHER" id="PTHR43844:SF2">
    <property type="entry name" value="SYNTHASE, VITAMIN-B12 INDEPENDENT, PUTATIVE (AFU_ORTHOLOGUE AFUA_3G12060)-RELATED"/>
    <property type="match status" value="1"/>
</dbReference>
<dbReference type="Pfam" id="PF01717">
    <property type="entry name" value="Meth_synt_2"/>
    <property type="match status" value="1"/>
</dbReference>
<evidence type="ECO:0000313" key="3">
    <source>
        <dbReference type="Proteomes" id="UP000178315"/>
    </source>
</evidence>
<dbReference type="CDD" id="cd03311">
    <property type="entry name" value="CIMS_C_terminal_like"/>
    <property type="match status" value="1"/>
</dbReference>
<dbReference type="GO" id="GO:0008270">
    <property type="term" value="F:zinc ion binding"/>
    <property type="evidence" value="ECO:0007669"/>
    <property type="project" value="InterPro"/>
</dbReference>
<dbReference type="Gene3D" id="3.20.20.210">
    <property type="match status" value="1"/>
</dbReference>
<dbReference type="InterPro" id="IPR002629">
    <property type="entry name" value="Met_Synth_C/arc"/>
</dbReference>
<dbReference type="AlphaFoldDB" id="A0A1G2A876"/>
<proteinExistence type="predicted"/>
<accession>A0A1G2A876</accession>
<gene>
    <name evidence="2" type="ORF">A3H61_04080</name>
</gene>
<dbReference type="PANTHER" id="PTHR43844">
    <property type="entry name" value="METHIONINE SYNTHASE"/>
    <property type="match status" value="1"/>
</dbReference>
<protein>
    <recommendedName>
        <fullName evidence="1">Cobalamin-independent methionine synthase MetE C-terminal/archaeal domain-containing protein</fullName>
    </recommendedName>
</protein>
<reference evidence="2 3" key="1">
    <citation type="journal article" date="2016" name="Nat. Commun.">
        <title>Thousands of microbial genomes shed light on interconnected biogeochemical processes in an aquifer system.</title>
        <authorList>
            <person name="Anantharaman K."/>
            <person name="Brown C.T."/>
            <person name="Hug L.A."/>
            <person name="Sharon I."/>
            <person name="Castelle C.J."/>
            <person name="Probst A.J."/>
            <person name="Thomas B.C."/>
            <person name="Singh A."/>
            <person name="Wilkins M.J."/>
            <person name="Karaoz U."/>
            <person name="Brodie E.L."/>
            <person name="Williams K.H."/>
            <person name="Hubbard S.S."/>
            <person name="Banfield J.F."/>
        </authorList>
    </citation>
    <scope>NUCLEOTIDE SEQUENCE [LARGE SCALE GENOMIC DNA]</scope>
</reference>
<sequence length="347" mass="39286">MAQSLLFPASVVGSLPRPKFVQDIILSDSDPFSSLMDTAVQYVIALQEHAGVDIISDGEWRRKSYIGVIAQIASGFEHYFDDGRTWHIVTTRLEHISPGFFAREVKFLKQHTNKKVKVCMPSPYLLGVRMWDAERSRDAYPLRRDFITALIPILRKELLLAKDAGADVIQIDDPHICLFVDPKTRAEYKNPDDELRYACRAVHEVTQGIGGVERALHLCRRNKGRRGWIGEGSYDAIIPFISEIDLDQFVLEYSIPSAGDIQALAKLPERFTIGFGCVDCRFEHIESPLEIAQRVERALLFVPPERIVLNPDCGFAPSSQAEIPLDEAYEKLKNEVAVARMLREKYA</sequence>
<dbReference type="Proteomes" id="UP000178315">
    <property type="component" value="Unassembled WGS sequence"/>
</dbReference>
<dbReference type="GO" id="GO:0003871">
    <property type="term" value="F:5-methyltetrahydropteroyltriglutamate-homocysteine S-methyltransferase activity"/>
    <property type="evidence" value="ECO:0007669"/>
    <property type="project" value="InterPro"/>
</dbReference>
<evidence type="ECO:0000313" key="2">
    <source>
        <dbReference type="EMBL" id="OGY72981.1"/>
    </source>
</evidence>
<organism evidence="2 3">
    <name type="scientific">Candidatus Jacksonbacteria bacterium RIFCSPLOWO2_02_FULL_44_20</name>
    <dbReference type="NCBI Taxonomy" id="1798460"/>
    <lineage>
        <taxon>Bacteria</taxon>
        <taxon>Candidatus Jacksoniibacteriota</taxon>
    </lineage>
</organism>
<name>A0A1G2A876_9BACT</name>
<dbReference type="GO" id="GO:0009086">
    <property type="term" value="P:methionine biosynthetic process"/>
    <property type="evidence" value="ECO:0007669"/>
    <property type="project" value="InterPro"/>
</dbReference>
<comment type="caution">
    <text evidence="2">The sequence shown here is derived from an EMBL/GenBank/DDBJ whole genome shotgun (WGS) entry which is preliminary data.</text>
</comment>
<evidence type="ECO:0000259" key="1">
    <source>
        <dbReference type="Pfam" id="PF01717"/>
    </source>
</evidence>
<feature type="domain" description="Cobalamin-independent methionine synthase MetE C-terminal/archaeal" evidence="1">
    <location>
        <begin position="33"/>
        <end position="340"/>
    </location>
</feature>
<dbReference type="SUPFAM" id="SSF51726">
    <property type="entry name" value="UROD/MetE-like"/>
    <property type="match status" value="1"/>
</dbReference>
<dbReference type="InterPro" id="IPR038071">
    <property type="entry name" value="UROD/MetE-like_sf"/>
</dbReference>
<dbReference type="EMBL" id="MHJU01000019">
    <property type="protein sequence ID" value="OGY72981.1"/>
    <property type="molecule type" value="Genomic_DNA"/>
</dbReference>